<sequence>MAEAALKIRRNAEEYRDAVSDLLVWEKEMIKKDKQRQPSYPPIRSIQSETTQISTHPSSTAPAPIHDQKIKGFNYAAWEKFDVDKALEQIDYQPASKPVQTPVAHLQPNSKDRIPQEALSRLESALVEKEKGNEYFKRKNFKRAVQCYTKSIELNPADTVPIINRAMAHIKLFNWVKAESDCSLGLEIQPKNVKALWRRGIARRELGKFELALQDLEMAMVLEPANTTIKQELQGLKKAMEAQNPVALKPTTSAAVEQSAQVSRRRRLVIQEVGDAPVSAKPIKLNPAKIVDEPTLARSISPAAEQSFTEAAQPSVALPNTQTVKTPPAKPMIEVMNISDVPDIKTFKSSVVIMDKNQVSTKTAELLKVPKTMFEYARDWKSLGSDLAGKYTYFKAIAPSDLPNIFKSSLEAIYFCGMLEILYQYYLPNESVELILETLASMTRIERVQTAVMFLSKKDKQGNHNETTASTEFILTYQTVVMDLVKHIEASVLHDKFTRDLIQIKSTFKIK</sequence>
<evidence type="ECO:0000256" key="1">
    <source>
        <dbReference type="ARBA" id="ARBA00022737"/>
    </source>
</evidence>
<dbReference type="Pfam" id="PF13877">
    <property type="entry name" value="RPAP3_C"/>
    <property type="match status" value="1"/>
</dbReference>
<evidence type="ECO:0000256" key="2">
    <source>
        <dbReference type="ARBA" id="ARBA00022803"/>
    </source>
</evidence>
<evidence type="ECO:0000313" key="8">
    <source>
        <dbReference type="Proteomes" id="UP000077115"/>
    </source>
</evidence>
<feature type="repeat" description="TPR" evidence="5">
    <location>
        <begin position="193"/>
        <end position="226"/>
    </location>
</feature>
<reference evidence="7 8" key="1">
    <citation type="submission" date="2006-10" db="EMBL/GenBank/DDBJ databases">
        <title>The Genome Sequence of Batrachochytrium dendrobatidis JEL423.</title>
        <authorList>
            <consortium name="The Broad Institute Genome Sequencing Platform"/>
            <person name="Birren B."/>
            <person name="Lander E."/>
            <person name="Galagan J."/>
            <person name="Cuomo C."/>
            <person name="Devon K."/>
            <person name="Jaffe D."/>
            <person name="Butler J."/>
            <person name="Alvarez P."/>
            <person name="Gnerre S."/>
            <person name="Grabherr M."/>
            <person name="Kleber M."/>
            <person name="Mauceli E."/>
            <person name="Brockman W."/>
            <person name="Young S."/>
            <person name="LaButti K."/>
            <person name="Sykes S."/>
            <person name="DeCaprio D."/>
            <person name="Crawford M."/>
            <person name="Koehrsen M."/>
            <person name="Engels R."/>
            <person name="Montgomery P."/>
            <person name="Pearson M."/>
            <person name="Howarth C."/>
            <person name="Larson L."/>
            <person name="White J."/>
            <person name="O'Leary S."/>
            <person name="Kodira C."/>
            <person name="Zeng Q."/>
            <person name="Yandava C."/>
            <person name="Alvarado L."/>
            <person name="Longcore J."/>
            <person name="James T."/>
        </authorList>
    </citation>
    <scope>NUCLEOTIDE SEQUENCE [LARGE SCALE GENOMIC DNA]</scope>
    <source>
        <strain evidence="7 8">JEL423</strain>
    </source>
</reference>
<protein>
    <recommendedName>
        <fullName evidence="4">RNA polymerase II-associated protein 3</fullName>
    </recommendedName>
</protein>
<dbReference type="Gene3D" id="1.25.40.10">
    <property type="entry name" value="Tetratricopeptide repeat domain"/>
    <property type="match status" value="1"/>
</dbReference>
<evidence type="ECO:0000256" key="4">
    <source>
        <dbReference type="ARBA" id="ARBA00040133"/>
    </source>
</evidence>
<feature type="domain" description="RNA-polymerase II-associated protein 3-like C-terminal" evidence="6">
    <location>
        <begin position="370"/>
        <end position="460"/>
    </location>
</feature>
<dbReference type="InterPro" id="IPR019734">
    <property type="entry name" value="TPR_rpt"/>
</dbReference>
<evidence type="ECO:0000256" key="5">
    <source>
        <dbReference type="PROSITE-ProRule" id="PRU00339"/>
    </source>
</evidence>
<dbReference type="SUPFAM" id="SSF48452">
    <property type="entry name" value="TPR-like"/>
    <property type="match status" value="1"/>
</dbReference>
<dbReference type="PANTHER" id="PTHR46423:SF1">
    <property type="entry name" value="RNA POLYMERASE II-ASSOCIATED PROTEIN 3"/>
    <property type="match status" value="1"/>
</dbReference>
<dbReference type="InterPro" id="IPR011990">
    <property type="entry name" value="TPR-like_helical_dom_sf"/>
</dbReference>
<dbReference type="VEuPathDB" id="FungiDB:BDEG_23467"/>
<evidence type="ECO:0000313" key="7">
    <source>
        <dbReference type="EMBL" id="OAJ39634.1"/>
    </source>
</evidence>
<reference evidence="7 8" key="2">
    <citation type="submission" date="2016-05" db="EMBL/GenBank/DDBJ databases">
        <title>Lineage-specific infection strategies underlie the spectrum of fungal disease in amphibians.</title>
        <authorList>
            <person name="Cuomo C.A."/>
            <person name="Farrer R.A."/>
            <person name="James T."/>
            <person name="Longcore J."/>
            <person name="Birren B."/>
        </authorList>
    </citation>
    <scope>NUCLEOTIDE SEQUENCE [LARGE SCALE GENOMIC DNA]</scope>
    <source>
        <strain evidence="7 8">JEL423</strain>
    </source>
</reference>
<feature type="repeat" description="TPR" evidence="5">
    <location>
        <begin position="125"/>
        <end position="158"/>
    </location>
</feature>
<dbReference type="Pfam" id="PF00515">
    <property type="entry name" value="TPR_1"/>
    <property type="match status" value="1"/>
</dbReference>
<comment type="similarity">
    <text evidence="3">Belongs to the RPAP3 family.</text>
</comment>
<dbReference type="InterPro" id="IPR051966">
    <property type="entry name" value="RPAP3"/>
</dbReference>
<dbReference type="STRING" id="403673.A0A177WIY9"/>
<dbReference type="PROSITE" id="PS50005">
    <property type="entry name" value="TPR"/>
    <property type="match status" value="2"/>
</dbReference>
<gene>
    <name evidence="7" type="ORF">BDEG_23467</name>
</gene>
<dbReference type="InterPro" id="IPR025986">
    <property type="entry name" value="RPAP3-like_C"/>
</dbReference>
<dbReference type="PANTHER" id="PTHR46423">
    <property type="entry name" value="RNA POLYMERASE II-ASSOCIATED PROTEIN 3"/>
    <property type="match status" value="1"/>
</dbReference>
<dbReference type="OrthoDB" id="629492at2759"/>
<proteinExistence type="inferred from homology"/>
<organism evidence="7 8">
    <name type="scientific">Batrachochytrium dendrobatidis (strain JEL423)</name>
    <dbReference type="NCBI Taxonomy" id="403673"/>
    <lineage>
        <taxon>Eukaryota</taxon>
        <taxon>Fungi</taxon>
        <taxon>Fungi incertae sedis</taxon>
        <taxon>Chytridiomycota</taxon>
        <taxon>Chytridiomycota incertae sedis</taxon>
        <taxon>Chytridiomycetes</taxon>
        <taxon>Rhizophydiales</taxon>
        <taxon>Rhizophydiales incertae sedis</taxon>
        <taxon>Batrachochytrium</taxon>
    </lineage>
</organism>
<keyword evidence="2 5" id="KW-0802">TPR repeat</keyword>
<accession>A0A177WIY9</accession>
<evidence type="ECO:0000256" key="3">
    <source>
        <dbReference type="ARBA" id="ARBA00038275"/>
    </source>
</evidence>
<dbReference type="SMART" id="SM00028">
    <property type="entry name" value="TPR"/>
    <property type="match status" value="3"/>
</dbReference>
<dbReference type="Proteomes" id="UP000077115">
    <property type="component" value="Unassembled WGS sequence"/>
</dbReference>
<dbReference type="EMBL" id="DS022303">
    <property type="protein sequence ID" value="OAJ39634.1"/>
    <property type="molecule type" value="Genomic_DNA"/>
</dbReference>
<evidence type="ECO:0000259" key="6">
    <source>
        <dbReference type="Pfam" id="PF13877"/>
    </source>
</evidence>
<keyword evidence="1" id="KW-0677">Repeat</keyword>
<name>A0A177WIY9_BATDL</name>
<dbReference type="GO" id="GO:0101031">
    <property type="term" value="C:protein folding chaperone complex"/>
    <property type="evidence" value="ECO:0007669"/>
    <property type="project" value="TreeGrafter"/>
</dbReference>
<dbReference type="AlphaFoldDB" id="A0A177WIY9"/>